<reference evidence="2" key="3">
    <citation type="journal article" date="2018" name="Mol. Plant Microbe Interact.">
        <title>Genome sequence resources for the wheat stripe rust pathogen (Puccinia striiformis f. sp. tritici) and the barley stripe rust pathogen (Puccinia striiformis f. sp. hordei).</title>
        <authorList>
            <person name="Xia C."/>
            <person name="Wang M."/>
            <person name="Yin C."/>
            <person name="Cornejo O.E."/>
            <person name="Hulbert S.H."/>
            <person name="Chen X."/>
        </authorList>
    </citation>
    <scope>NUCLEOTIDE SEQUENCE [LARGE SCALE GENOMIC DNA]</scope>
    <source>
        <strain evidence="2">93TX-2</strain>
    </source>
</reference>
<reference evidence="2" key="2">
    <citation type="journal article" date="2018" name="BMC Genomics">
        <title>Genomic insights into host adaptation between the wheat stripe rust pathogen (Puccinia striiformis f. sp. tritici) and the barley stripe rust pathogen (Puccinia striiformis f. sp. hordei).</title>
        <authorList>
            <person name="Xia C."/>
            <person name="Wang M."/>
            <person name="Yin C."/>
            <person name="Cornejo O.E."/>
            <person name="Hulbert S.H."/>
            <person name="Chen X."/>
        </authorList>
    </citation>
    <scope>NUCLEOTIDE SEQUENCE [LARGE SCALE GENOMIC DNA]</scope>
    <source>
        <strain evidence="2">93TX-2</strain>
    </source>
</reference>
<protein>
    <submittedName>
        <fullName evidence="1">Uncharacterized protein</fullName>
    </submittedName>
</protein>
<evidence type="ECO:0000313" key="1">
    <source>
        <dbReference type="EMBL" id="POW21706.1"/>
    </source>
</evidence>
<gene>
    <name evidence="1" type="ORF">PSHT_02022</name>
</gene>
<organism evidence="1 2">
    <name type="scientific">Puccinia striiformis</name>
    <dbReference type="NCBI Taxonomy" id="27350"/>
    <lineage>
        <taxon>Eukaryota</taxon>
        <taxon>Fungi</taxon>
        <taxon>Dikarya</taxon>
        <taxon>Basidiomycota</taxon>
        <taxon>Pucciniomycotina</taxon>
        <taxon>Pucciniomycetes</taxon>
        <taxon>Pucciniales</taxon>
        <taxon>Pucciniaceae</taxon>
        <taxon>Puccinia</taxon>
    </lineage>
</organism>
<dbReference type="VEuPathDB" id="FungiDB:PSHT_02022"/>
<dbReference type="Proteomes" id="UP000238274">
    <property type="component" value="Unassembled WGS sequence"/>
</dbReference>
<reference evidence="1 2" key="1">
    <citation type="submission" date="2017-12" db="EMBL/GenBank/DDBJ databases">
        <title>Gene loss provides genomic basis for host adaptation in cereal stripe rust fungi.</title>
        <authorList>
            <person name="Xia C."/>
        </authorList>
    </citation>
    <scope>NUCLEOTIDE SEQUENCE [LARGE SCALE GENOMIC DNA]</scope>
    <source>
        <strain evidence="1 2">93TX-2</strain>
    </source>
</reference>
<evidence type="ECO:0000313" key="2">
    <source>
        <dbReference type="Proteomes" id="UP000238274"/>
    </source>
</evidence>
<comment type="caution">
    <text evidence="1">The sequence shown here is derived from an EMBL/GenBank/DDBJ whole genome shotgun (WGS) entry which is preliminary data.</text>
</comment>
<accession>A0A2S4WIT9</accession>
<dbReference type="VEuPathDB" id="FungiDB:PSTT_16505"/>
<feature type="non-terminal residue" evidence="1">
    <location>
        <position position="1"/>
    </location>
</feature>
<dbReference type="AlphaFoldDB" id="A0A2S4WIT9"/>
<proteinExistence type="predicted"/>
<keyword evidence="2" id="KW-1185">Reference proteome</keyword>
<name>A0A2S4WIT9_9BASI</name>
<sequence length="321" mass="35889">PKASPAERMQQVEEKWRGITEAEQLRCNDRAFLSEPRCAIGEEDPDEAREIDAEFIGAQAVRNINLADTTVASRVKVQQICKSDAKALAVCKKCILDVTQQAGPVVRWLSVISRIDFTAFSKQVTRWGVLSSLSRVMQQAQSSYMDILEARYECWKKLQIWVTGMTLNAELNPMARPMRNLPQRAIEPWEAGGGSQRRTSLYNFVRSTRGKRSRGWPAKARNTLQELKLVLKTQPDDVESARKQVVDLETTLLDQDTSKYSKDQIHAVLKAFHFNRISLSQAVGEGEADCSEVQGPQHCLCSTNANVPDDADNTGSAHLVA</sequence>
<dbReference type="EMBL" id="PKSM01000017">
    <property type="protein sequence ID" value="POW21706.1"/>
    <property type="molecule type" value="Genomic_DNA"/>
</dbReference>